<keyword evidence="2" id="KW-0560">Oxidoreductase</keyword>
<dbReference type="EMBL" id="WMEY01000005">
    <property type="protein sequence ID" value="MYL64899.1"/>
    <property type="molecule type" value="Genomic_DNA"/>
</dbReference>
<comment type="similarity">
    <text evidence="1">Belongs to the short-chain dehydrogenases/reductases (SDR) family.</text>
</comment>
<dbReference type="CDD" id="cd05344">
    <property type="entry name" value="BKR_like_SDR_like"/>
    <property type="match status" value="1"/>
</dbReference>
<dbReference type="PANTHER" id="PTHR42879:SF6">
    <property type="entry name" value="NADPH-DEPENDENT REDUCTASE BACG"/>
    <property type="match status" value="1"/>
</dbReference>
<evidence type="ECO:0000256" key="1">
    <source>
        <dbReference type="ARBA" id="ARBA00006484"/>
    </source>
</evidence>
<dbReference type="RefSeq" id="WP_160920298.1">
    <property type="nucleotide sequence ID" value="NZ_WMEY01000005.1"/>
</dbReference>
<reference evidence="3 4" key="1">
    <citation type="submission" date="2019-11" db="EMBL/GenBank/DDBJ databases">
        <title>Genome sequences of 17 halophilic strains isolated from different environments.</title>
        <authorList>
            <person name="Furrow R.E."/>
        </authorList>
    </citation>
    <scope>NUCLEOTIDE SEQUENCE [LARGE SCALE GENOMIC DNA]</scope>
    <source>
        <strain evidence="3 4">22506_14_FS</strain>
    </source>
</reference>
<dbReference type="InterPro" id="IPR002347">
    <property type="entry name" value="SDR_fam"/>
</dbReference>
<dbReference type="Proteomes" id="UP000447833">
    <property type="component" value="Unassembled WGS sequence"/>
</dbReference>
<accession>A0A845F273</accession>
<dbReference type="PRINTS" id="PR00080">
    <property type="entry name" value="SDRFAMILY"/>
</dbReference>
<dbReference type="GO" id="GO:0016491">
    <property type="term" value="F:oxidoreductase activity"/>
    <property type="evidence" value="ECO:0007669"/>
    <property type="project" value="UniProtKB-KW"/>
</dbReference>
<dbReference type="PRINTS" id="PR00081">
    <property type="entry name" value="GDHRDH"/>
</dbReference>
<name>A0A845F273_9BACL</name>
<organism evidence="3 4">
    <name type="scientific">Guptibacillus hwajinpoensis</name>
    <dbReference type="NCBI Taxonomy" id="208199"/>
    <lineage>
        <taxon>Bacteria</taxon>
        <taxon>Bacillati</taxon>
        <taxon>Bacillota</taxon>
        <taxon>Bacilli</taxon>
        <taxon>Bacillales</taxon>
        <taxon>Guptibacillaceae</taxon>
        <taxon>Guptibacillus</taxon>
    </lineage>
</organism>
<dbReference type="Gene3D" id="3.40.50.720">
    <property type="entry name" value="NAD(P)-binding Rossmann-like Domain"/>
    <property type="match status" value="1"/>
</dbReference>
<evidence type="ECO:0000256" key="2">
    <source>
        <dbReference type="ARBA" id="ARBA00023002"/>
    </source>
</evidence>
<protein>
    <submittedName>
        <fullName evidence="3">SDR family oxidoreductase</fullName>
    </submittedName>
</protein>
<gene>
    <name evidence="3" type="ORF">GLW07_16185</name>
</gene>
<dbReference type="FunFam" id="3.40.50.720:FF:000084">
    <property type="entry name" value="Short-chain dehydrogenase reductase"/>
    <property type="match status" value="1"/>
</dbReference>
<dbReference type="PANTHER" id="PTHR42879">
    <property type="entry name" value="3-OXOACYL-(ACYL-CARRIER-PROTEIN) REDUCTASE"/>
    <property type="match status" value="1"/>
</dbReference>
<comment type="caution">
    <text evidence="3">The sequence shown here is derived from an EMBL/GenBank/DDBJ whole genome shotgun (WGS) entry which is preliminary data.</text>
</comment>
<dbReference type="GO" id="GO:0008206">
    <property type="term" value="P:bile acid metabolic process"/>
    <property type="evidence" value="ECO:0007669"/>
    <property type="project" value="UniProtKB-ARBA"/>
</dbReference>
<dbReference type="InterPro" id="IPR050259">
    <property type="entry name" value="SDR"/>
</dbReference>
<dbReference type="InterPro" id="IPR036291">
    <property type="entry name" value="NAD(P)-bd_dom_sf"/>
</dbReference>
<dbReference type="AlphaFoldDB" id="A0A845F273"/>
<evidence type="ECO:0000313" key="4">
    <source>
        <dbReference type="Proteomes" id="UP000447833"/>
    </source>
</evidence>
<proteinExistence type="inferred from homology"/>
<sequence>MDLNLKGKSVVVTAASKGLGRASALAFAREGAHVILSSRSDDELKKACEEIIEETGNEQVSWIVCDMTKADDINRLMTFAAEANGTVDVLINNAGGPPAGGFEDFSDDDWQNAFELNLLSFVRTSRAAIPYMKENRWGRILNIASSSIKQSLDNLILSNTFRAGIVGLAKSLSQEYAEHNILVNTVGPGRIATDRVEQLDQIKADQLGINAAELKSQAEQSIPMKRYGEPDEFAKAIVFLGSDANTYMTGQSLVVDGGLVKAL</sequence>
<dbReference type="Pfam" id="PF13561">
    <property type="entry name" value="adh_short_C2"/>
    <property type="match status" value="1"/>
</dbReference>
<dbReference type="SUPFAM" id="SSF51735">
    <property type="entry name" value="NAD(P)-binding Rossmann-fold domains"/>
    <property type="match status" value="1"/>
</dbReference>
<evidence type="ECO:0000313" key="3">
    <source>
        <dbReference type="EMBL" id="MYL64899.1"/>
    </source>
</evidence>